<gene>
    <name evidence="3" type="ORF">D9758_005915</name>
    <name evidence="2" type="ORF">D9758_018223</name>
</gene>
<evidence type="ECO:0000313" key="3">
    <source>
        <dbReference type="EMBL" id="KAF5357283.1"/>
    </source>
</evidence>
<dbReference type="InterPro" id="IPR011333">
    <property type="entry name" value="SKP1/BTB/POZ_sf"/>
</dbReference>
<dbReference type="EMBL" id="JAACJM010000473">
    <property type="protein sequence ID" value="KAF5317623.1"/>
    <property type="molecule type" value="Genomic_DNA"/>
</dbReference>
<evidence type="ECO:0000259" key="1">
    <source>
        <dbReference type="PROSITE" id="PS50097"/>
    </source>
</evidence>
<dbReference type="InterPro" id="IPR000210">
    <property type="entry name" value="BTB/POZ_dom"/>
</dbReference>
<reference evidence="2 4" key="1">
    <citation type="journal article" date="2020" name="ISME J.">
        <title>Uncovering the hidden diversity of litter-decomposition mechanisms in mushroom-forming fungi.</title>
        <authorList>
            <person name="Floudas D."/>
            <person name="Bentzer J."/>
            <person name="Ahren D."/>
            <person name="Johansson T."/>
            <person name="Persson P."/>
            <person name="Tunlid A."/>
        </authorList>
    </citation>
    <scope>NUCLEOTIDE SEQUENCE [LARGE SCALE GENOMIC DNA]</scope>
    <source>
        <strain evidence="2 4">CBS 291.85</strain>
    </source>
</reference>
<dbReference type="Proteomes" id="UP000559256">
    <property type="component" value="Unassembled WGS sequence"/>
</dbReference>
<dbReference type="Pfam" id="PF00651">
    <property type="entry name" value="BTB"/>
    <property type="match status" value="1"/>
</dbReference>
<comment type="caution">
    <text evidence="2">The sequence shown here is derived from an EMBL/GenBank/DDBJ whole genome shotgun (WGS) entry which is preliminary data.</text>
</comment>
<evidence type="ECO:0000313" key="4">
    <source>
        <dbReference type="Proteomes" id="UP000559256"/>
    </source>
</evidence>
<evidence type="ECO:0000313" key="2">
    <source>
        <dbReference type="EMBL" id="KAF5317623.1"/>
    </source>
</evidence>
<name>A0A8H5EZD6_9AGAR</name>
<dbReference type="Gene3D" id="3.30.710.10">
    <property type="entry name" value="Potassium Channel Kv1.1, Chain A"/>
    <property type="match status" value="1"/>
</dbReference>
<proteinExistence type="predicted"/>
<dbReference type="EMBL" id="JAACJM010000052">
    <property type="protein sequence ID" value="KAF5357283.1"/>
    <property type="molecule type" value="Genomic_DNA"/>
</dbReference>
<dbReference type="SMART" id="SM00225">
    <property type="entry name" value="BTB"/>
    <property type="match status" value="1"/>
</dbReference>
<organism evidence="2 4">
    <name type="scientific">Tetrapyrgos nigripes</name>
    <dbReference type="NCBI Taxonomy" id="182062"/>
    <lineage>
        <taxon>Eukaryota</taxon>
        <taxon>Fungi</taxon>
        <taxon>Dikarya</taxon>
        <taxon>Basidiomycota</taxon>
        <taxon>Agaricomycotina</taxon>
        <taxon>Agaricomycetes</taxon>
        <taxon>Agaricomycetidae</taxon>
        <taxon>Agaricales</taxon>
        <taxon>Marasmiineae</taxon>
        <taxon>Marasmiaceae</taxon>
        <taxon>Tetrapyrgos</taxon>
    </lineage>
</organism>
<protein>
    <recommendedName>
        <fullName evidence="1">BTB domain-containing protein</fullName>
    </recommendedName>
</protein>
<keyword evidence="4" id="KW-1185">Reference proteome</keyword>
<dbReference type="SUPFAM" id="SSF54695">
    <property type="entry name" value="POZ domain"/>
    <property type="match status" value="1"/>
</dbReference>
<dbReference type="PROSITE" id="PS50097">
    <property type="entry name" value="BTB"/>
    <property type="match status" value="1"/>
</dbReference>
<feature type="domain" description="BTB" evidence="1">
    <location>
        <begin position="16"/>
        <end position="82"/>
    </location>
</feature>
<dbReference type="CDD" id="cd18186">
    <property type="entry name" value="BTB_POZ_ZBTB_KLHL-like"/>
    <property type="match status" value="1"/>
</dbReference>
<dbReference type="AlphaFoldDB" id="A0A8H5EZD6"/>
<sequence>MTSSNPRTYEFDASDADVILTPDNCEDSLVKFRVHKIILTTSSRFFDDLFTLPQKDSSKNDIPVIAMSEPASILDALLRLAYPVPDPHIETLDDLIPVLEAANKYDFLEVICNLRKMLISPRFLDPDPVRVFCIACRYDLKEEALAASRHTLRIDVLNYPLCDDLKHISAHSYHRLINLHRRRSSAAQELLKLPYDVKCPQCNGVGHCIYNAPKWWYEFLKRAKAELSARPTTSVIFTISFLAEAAVATGCMRCPGSMLESLKYLESIKKQIDALPCELEIDEEPQGEIETTPHEV</sequence>
<accession>A0A8H5EZD6</accession>
<dbReference type="OrthoDB" id="71307at2759"/>